<feature type="signal peptide" evidence="1">
    <location>
        <begin position="1"/>
        <end position="20"/>
    </location>
</feature>
<reference evidence="2 3" key="1">
    <citation type="submission" date="2015-12" db="EMBL/GenBank/DDBJ databases">
        <title>The genome of Folsomia candida.</title>
        <authorList>
            <person name="Faddeeva A."/>
            <person name="Derks M.F."/>
            <person name="Anvar Y."/>
            <person name="Smit S."/>
            <person name="Van Straalen N."/>
            <person name="Roelofs D."/>
        </authorList>
    </citation>
    <scope>NUCLEOTIDE SEQUENCE [LARGE SCALE GENOMIC DNA]</scope>
    <source>
        <strain evidence="2 3">VU population</strain>
        <tissue evidence="2">Whole body</tissue>
    </source>
</reference>
<organism evidence="2 3">
    <name type="scientific">Folsomia candida</name>
    <name type="common">Springtail</name>
    <dbReference type="NCBI Taxonomy" id="158441"/>
    <lineage>
        <taxon>Eukaryota</taxon>
        <taxon>Metazoa</taxon>
        <taxon>Ecdysozoa</taxon>
        <taxon>Arthropoda</taxon>
        <taxon>Hexapoda</taxon>
        <taxon>Collembola</taxon>
        <taxon>Entomobryomorpha</taxon>
        <taxon>Isotomoidea</taxon>
        <taxon>Isotomidae</taxon>
        <taxon>Proisotominae</taxon>
        <taxon>Folsomia</taxon>
    </lineage>
</organism>
<protein>
    <submittedName>
        <fullName evidence="2">Uncharacterized protein</fullName>
    </submittedName>
</protein>
<evidence type="ECO:0000313" key="2">
    <source>
        <dbReference type="EMBL" id="OXA48379.1"/>
    </source>
</evidence>
<feature type="chain" id="PRO_5012307887" evidence="1">
    <location>
        <begin position="21"/>
        <end position="1078"/>
    </location>
</feature>
<dbReference type="AlphaFoldDB" id="A0A226DT40"/>
<dbReference type="Proteomes" id="UP000198287">
    <property type="component" value="Unassembled WGS sequence"/>
</dbReference>
<dbReference type="EMBL" id="LNIX01000012">
    <property type="protein sequence ID" value="OXA48379.1"/>
    <property type="molecule type" value="Genomic_DNA"/>
</dbReference>
<accession>A0A226DT40</accession>
<comment type="caution">
    <text evidence="2">The sequence shown here is derived from an EMBL/GenBank/DDBJ whole genome shotgun (WGS) entry which is preliminary data.</text>
</comment>
<name>A0A226DT40_FOLCA</name>
<sequence>MHSSPRVAFIIPLFIVHCWSWNLDVPEHYGPISEAVIVLGRVWSRKDELTLILAGDNGAFVSSLLPSGKLWIHNADGNRIEDAFEKINYPVLIKDAVTGQAFYNCPAFAVQRSSEDDFVADYFMNKMIKSVGSVKFLVPLGIEFMMPGGNRGEFLLTLQGISNLIPDLDKFFDSIILVPTRAHSTRSEAEIYTKIQLFLSEVEGFLKTEIHEQSQPQIREEMTRFLNLTSNFCRPDRVVIFREPNKKGLVRAGGYPNGIKIYANGTLRWEGVDAFLCHDKPRCRDRYHSSRQLECGLPGSKTCYPTDTTNYSEAKCCTIDDPIWLDNELDGKDFEAGSDAREGFPPPGPPPKPIYEYLNSYMEHILSNKAQFNIFSNRTEQFLQHFRSGISIEGTYGTLGFTKLLELVRTLVRNKPDDQYLSMLLQEIIFDMVLYESIQDIKTLMDLDKNEEKMEKLVKAFDAAVGMRVAENVLDISTKFAFKIPRVSALIMLLEAGFANINLVFDEESDEYQSRISYIRGIVTATLDLLMPYVNDELQGNRLTLYDQNVKLIEGDLDKLADRAKEDLVSNLIGDYYEERSQEVINNAKINDILLDIFDEVGHMHRHGRAVRTSQDEGKELSDIEIGIHGIIAAMTLGEGLLDIKDALIQGDLPVATREILGYIIHPYYKIISTISDLITPMVRFLFYDMSRWVGEPLERKSDLLLNFNQVKISEQLRQLKGITESLLAEANIVSQLPDLIGTTARSLDLIFKEHEKIPGIVEKSIEINFYRDLVRNRGPCQINDPNLLIACRDYDEQITKYNLLWMTRKAANVFKQHVFPFAYKYVEYTNIMALDQRTITPNEVNSKIESLLKRIVTSPTKITEIEDIYETRKFCEATNPPLFEWTDKFKNELRRIFSGEKVRLHAPVYQGVVDKDVVRVKKIYIQFQSSSADEDKELQEALDQFWVRMTHTGDSQFRVLGKFFASSHEMELNIFYKYSREEKVRYQYSDGNYRKLSDGDYVISPYTTWDIWLHAESEQGFQALKKFNNSDISLKLCGLALHVDTKALSDIIGIDIDQVESLYGIDEDLTNWESYLH</sequence>
<gene>
    <name evidence="2" type="ORF">Fcan01_17415</name>
</gene>
<proteinExistence type="predicted"/>
<keyword evidence="1" id="KW-0732">Signal</keyword>
<evidence type="ECO:0000256" key="1">
    <source>
        <dbReference type="SAM" id="SignalP"/>
    </source>
</evidence>
<keyword evidence="3" id="KW-1185">Reference proteome</keyword>
<evidence type="ECO:0000313" key="3">
    <source>
        <dbReference type="Proteomes" id="UP000198287"/>
    </source>
</evidence>